<evidence type="ECO:0000313" key="10">
    <source>
        <dbReference type="Proteomes" id="UP000243540"/>
    </source>
</evidence>
<feature type="compositionally biased region" description="Basic and acidic residues" evidence="6">
    <location>
        <begin position="282"/>
        <end position="292"/>
    </location>
</feature>
<keyword evidence="7" id="KW-0812">Transmembrane</keyword>
<dbReference type="PROSITE" id="PS51257">
    <property type="entry name" value="PROKAR_LIPOPROTEIN"/>
    <property type="match status" value="1"/>
</dbReference>
<dbReference type="InterPro" id="IPR006127">
    <property type="entry name" value="ZnuA-like"/>
</dbReference>
<dbReference type="GO" id="GO:0030001">
    <property type="term" value="P:metal ion transport"/>
    <property type="evidence" value="ECO:0007669"/>
    <property type="project" value="InterPro"/>
</dbReference>
<feature type="compositionally biased region" description="Acidic residues" evidence="6">
    <location>
        <begin position="529"/>
        <end position="538"/>
    </location>
</feature>
<dbReference type="InterPro" id="IPR050492">
    <property type="entry name" value="Bact_metal-bind_prot9"/>
</dbReference>
<dbReference type="NCBIfam" id="TIGR03772">
    <property type="entry name" value="anch_rpt_subst"/>
    <property type="match status" value="1"/>
</dbReference>
<accession>A0A1Y2SYP6</accession>
<feature type="signal peptide" evidence="8">
    <location>
        <begin position="1"/>
        <end position="42"/>
    </location>
</feature>
<dbReference type="PRINTS" id="PR00691">
    <property type="entry name" value="ADHESINB"/>
</dbReference>
<protein>
    <submittedName>
        <fullName evidence="9">Anchored repeat ABC transporter, substrate-binding protein</fullName>
    </submittedName>
</protein>
<reference evidence="9 10" key="1">
    <citation type="submission" date="2017-04" db="EMBL/GenBank/DDBJ databases">
        <title>Draft genome sequences of Alloscardovia macacae UMA81211 and UMA81212 isolated from the feces of a rhesus macaque (Macaca mulatta).</title>
        <authorList>
            <person name="Albert K."/>
            <person name="Sela D.A."/>
        </authorList>
    </citation>
    <scope>NUCLEOTIDE SEQUENCE [LARGE SCALE GENOMIC DNA]</scope>
    <source>
        <strain evidence="9 10">UMA81212</strain>
    </source>
</reference>
<name>A0A1Y2SYP6_9BIFI</name>
<dbReference type="Proteomes" id="UP000243540">
    <property type="component" value="Unassembled WGS sequence"/>
</dbReference>
<evidence type="ECO:0000256" key="7">
    <source>
        <dbReference type="SAM" id="Phobius"/>
    </source>
</evidence>
<evidence type="ECO:0000256" key="5">
    <source>
        <dbReference type="RuleBase" id="RU003512"/>
    </source>
</evidence>
<dbReference type="SUPFAM" id="SSF53807">
    <property type="entry name" value="Helical backbone' metal receptor"/>
    <property type="match status" value="1"/>
</dbReference>
<dbReference type="NCBIfam" id="NF038134">
    <property type="entry name" value="choice_anch_M"/>
    <property type="match status" value="4"/>
</dbReference>
<keyword evidence="4 8" id="KW-0732">Signal</keyword>
<evidence type="ECO:0000256" key="6">
    <source>
        <dbReference type="SAM" id="MobiDB-lite"/>
    </source>
</evidence>
<evidence type="ECO:0000256" key="8">
    <source>
        <dbReference type="SAM" id="SignalP"/>
    </source>
</evidence>
<dbReference type="InterPro" id="IPR006129">
    <property type="entry name" value="AdhesinB"/>
</dbReference>
<keyword evidence="7" id="KW-1133">Transmembrane helix</keyword>
<dbReference type="RefSeq" id="WP_086107192.1">
    <property type="nucleotide sequence ID" value="NZ_NEKC01000023.1"/>
</dbReference>
<dbReference type="PANTHER" id="PTHR42953">
    <property type="entry name" value="HIGH-AFFINITY ZINC UPTAKE SYSTEM PROTEIN ZNUA-RELATED"/>
    <property type="match status" value="1"/>
</dbReference>
<comment type="caution">
    <text evidence="9">The sequence shown here is derived from an EMBL/GenBank/DDBJ whole genome shotgun (WGS) entry which is preliminary data.</text>
</comment>
<dbReference type="GO" id="GO:0030313">
    <property type="term" value="C:cell envelope"/>
    <property type="evidence" value="ECO:0007669"/>
    <property type="project" value="UniProtKB-SubCell"/>
</dbReference>
<dbReference type="PANTHER" id="PTHR42953:SF1">
    <property type="entry name" value="METAL-BINDING PROTEIN HI_0362-RELATED"/>
    <property type="match status" value="1"/>
</dbReference>
<dbReference type="Gene3D" id="3.40.50.1980">
    <property type="entry name" value="Nitrogenase molybdenum iron protein domain"/>
    <property type="match status" value="3"/>
</dbReference>
<proteinExistence type="inferred from homology"/>
<dbReference type="NCBIfam" id="TIGR03769">
    <property type="entry name" value="P_ac_wall_RPT"/>
    <property type="match status" value="3"/>
</dbReference>
<keyword evidence="2 5" id="KW-0813">Transport</keyword>
<evidence type="ECO:0000313" key="9">
    <source>
        <dbReference type="EMBL" id="OTA28088.1"/>
    </source>
</evidence>
<dbReference type="Pfam" id="PF01297">
    <property type="entry name" value="ZnuA"/>
    <property type="match status" value="2"/>
</dbReference>
<evidence type="ECO:0000256" key="2">
    <source>
        <dbReference type="ARBA" id="ARBA00022448"/>
    </source>
</evidence>
<evidence type="ECO:0000256" key="1">
    <source>
        <dbReference type="ARBA" id="ARBA00004196"/>
    </source>
</evidence>
<dbReference type="PRINTS" id="PR00690">
    <property type="entry name" value="ADHESNFAMILY"/>
</dbReference>
<feature type="transmembrane region" description="Helical" evidence="7">
    <location>
        <begin position="1086"/>
        <end position="1105"/>
    </location>
</feature>
<feature type="transmembrane region" description="Helical" evidence="7">
    <location>
        <begin position="1126"/>
        <end position="1146"/>
    </location>
</feature>
<dbReference type="GO" id="GO:0046872">
    <property type="term" value="F:metal ion binding"/>
    <property type="evidence" value="ECO:0007669"/>
    <property type="project" value="UniProtKB-KW"/>
</dbReference>
<feature type="region of interest" description="Disordered" evidence="6">
    <location>
        <begin position="758"/>
        <end position="798"/>
    </location>
</feature>
<dbReference type="InterPro" id="IPR006128">
    <property type="entry name" value="Lipoprotein_PsaA-like"/>
</dbReference>
<dbReference type="InterPro" id="IPR022434">
    <property type="entry name" value="ABC_LPXTG_lipo_actinobac"/>
</dbReference>
<evidence type="ECO:0000256" key="4">
    <source>
        <dbReference type="ARBA" id="ARBA00022729"/>
    </source>
</evidence>
<organism evidence="9 10">
    <name type="scientific">Alloscardovia macacae</name>
    <dbReference type="NCBI Taxonomy" id="1160091"/>
    <lineage>
        <taxon>Bacteria</taxon>
        <taxon>Bacillati</taxon>
        <taxon>Actinomycetota</taxon>
        <taxon>Actinomycetes</taxon>
        <taxon>Bifidobacteriales</taxon>
        <taxon>Bifidobacteriaceae</taxon>
        <taxon>Alloscardovia</taxon>
    </lineage>
</organism>
<feature type="chain" id="PRO_5012531058" evidence="8">
    <location>
        <begin position="43"/>
        <end position="1668"/>
    </location>
</feature>
<feature type="region of interest" description="Disordered" evidence="6">
    <location>
        <begin position="814"/>
        <end position="859"/>
    </location>
</feature>
<dbReference type="GO" id="GO:0007155">
    <property type="term" value="P:cell adhesion"/>
    <property type="evidence" value="ECO:0007669"/>
    <property type="project" value="InterPro"/>
</dbReference>
<sequence>MVTAPSRSREKRTLRGRIISVSCAFVTACALALTGQPVSALAAEDPTHTIQAGQVRIFNQSSPQDITEDNSFTLNVAEGEQHYSPEETLVQLAETSQAQAASDAIPAGYSTQKSGMDLTWDTTGSQYEENMLKVAWTGPEGARVFLYATSGADSNSNAPQSILEDESGYEIDASGTWLTQNGPQSRHLDWRFTQPGEYTLAVRSLARSASGGYAAARNYVYRVSVGRAHAAAPSAASSSSSSSSSSSDSNSSSDDGGDPEPADSDSDTTPAPANAPFTGDVPSEKAPEEHPLDPQSGKELLFRTHVDAAHAYWDKASQKLAVGVIDGSTLRPAQKVAVRLGPDADERDGREVSRIKLPSNGALNFLGKPGDILWNAPGQWYQGHHPVWPGVGAGKMPADVNPYSLTLKLTRVEGPGWVSVWRSGSDFVAQDLDSRDPQKMSMNLVAGGHGHYNWTFSKPGRYSMTWVVTGQMRDGTPLTSEEAHVDWLVGRDSDVGLPDGFTPSSDIVTPAEHFTDADNAADFGGKDDGENEDAEEPDVPQNVSCLVPGHYDLMARPNTQANDGSISMTLADDSGSERTYHSSYTAVIPVPDFAARALSDSSPSALKPLGQKGSRVWTLPEVQDPSLVWFGMNTGELDYKTILQPGVKAELSDFAGPGRMVLWDANVFDGAHTLLDTANFDRQLFFSSPTHRHLATSFSKPGIHKASYSYEVSHTPESGLRSFAYDYYDVYYAVGNAAIRKACGEEFAQKYAVKKDEQGQSAQDQAHAPAQAQTQAQSPAQSGQQGQPSPQQIADPSECRPATITREATEAEARALAARASAGSGGGASSSAPPNTARTTLTFTVGPNARGNASDGHYDLGPTIENGTLVARVKNDSAGGRWVDPQSLTFALGNRAQLTAPAALSFVASPGSTVWAISSTQVAGVPWLGMNSQRPEIVSGTRGGVTFSLESVSGPGRFAVFTSGALGGGVGTHVFDGPGSQYVLPARTHAHQNWVFTQPGTYRVTLRMSVTPTGAALQGSGFGALSGSSARSTTATAAAAGLTPTGAKGENGRPMVQQTVGQRADGTACALPGSGAGGLADTGVDVWVVALAATLLLLLGIALSWRAGRTMRAGRAVRTRRAGRPALAALTAACMMVTLAGCGGIGPEARAEADGTRQLNVVTTTGILADLARHVAGSRAKVSQLIPNGADPHSWEPSLRAIRDVAYADVAFTNYLLLEQHALIRALDANLPRSATSVSLAEEATKVGATVLPLVEDRALDTVWLGMRVAGQGAELGATRSSQIDLQVTSVKGPGQAAGYVTTTFGAPEVSFSSADGFQAADGYAKDTTVLPADAHQHMSWAFTKPGVYTIHAKARLRATPDAKPMELGEGDLVCAVGVNTAEVARSLGRQVLSEAHADLTVDLTARRLTLMADTRADGSLPVSAAQVPGAASVSSMAAFSLEDVLVDVPARTLTQVPSSANYRFIASPGSEVYMLPQAVLGKHVHGQIDPHLWHDVHNAAAYVKVIRETLVTRDPAHADEYRANAARYLSELEKLDGEVFSVVAEIPESRRQLVTTNDAYGYLAHAYGLSVAGFVTPNPATEPSLKDRKKLTATVRDLKIPAVFLEPQLARMRSVLKTVAAENGVAVCPLYGDTLDERAPTYVDMMRFNVRSLVTCLAGKAGEKGKE</sequence>
<keyword evidence="7" id="KW-0472">Membrane</keyword>
<comment type="subcellular location">
    <subcellularLocation>
        <location evidence="1">Cell envelope</location>
    </subcellularLocation>
</comment>
<feature type="compositionally biased region" description="Acidic residues" evidence="6">
    <location>
        <begin position="255"/>
        <end position="266"/>
    </location>
</feature>
<feature type="region of interest" description="Disordered" evidence="6">
    <location>
        <begin position="232"/>
        <end position="295"/>
    </location>
</feature>
<dbReference type="EMBL" id="NEKC01000023">
    <property type="protein sequence ID" value="OTA28088.1"/>
    <property type="molecule type" value="Genomic_DNA"/>
</dbReference>
<feature type="region of interest" description="Disordered" evidence="6">
    <location>
        <begin position="506"/>
        <end position="541"/>
    </location>
</feature>
<feature type="compositionally biased region" description="Low complexity" evidence="6">
    <location>
        <begin position="760"/>
        <end position="792"/>
    </location>
</feature>
<keyword evidence="3" id="KW-0479">Metal-binding</keyword>
<evidence type="ECO:0000256" key="3">
    <source>
        <dbReference type="ARBA" id="ARBA00022723"/>
    </source>
</evidence>
<comment type="similarity">
    <text evidence="5">Belongs to the bacterial solute-binding protein 9 family.</text>
</comment>
<gene>
    <name evidence="9" type="ORF">B9T39_07480</name>
</gene>
<feature type="compositionally biased region" description="Low complexity" evidence="6">
    <location>
        <begin position="232"/>
        <end position="254"/>
    </location>
</feature>
<dbReference type="STRING" id="1160091.B9T39_07480"/>
<dbReference type="InterPro" id="IPR022435">
    <property type="entry name" value="Surface-anchored_actinobac"/>
</dbReference>